<feature type="compositionally biased region" description="Polar residues" evidence="1">
    <location>
        <begin position="153"/>
        <end position="169"/>
    </location>
</feature>
<accession>A0A7J9KHA1</accession>
<dbReference type="Gene3D" id="3.60.10.10">
    <property type="entry name" value="Endonuclease/exonuclease/phosphatase"/>
    <property type="match status" value="1"/>
</dbReference>
<sequence length="295" mass="33615">MGRDKITLLEEEFVQLSMTSSLVVPSDNPLLICFVWTWKSYNLDSFRAQLKSIWKTRKKFEIQVTGQSIGPCPSECNKKDLTHAVGSTFGGVIKSKVKGEFCRLRVQLDAQRPLRRGIFISTGHGVKECTEISVDDREKVEDEHPCDDEVDRSSGSSKKVPETHQQTNEEVGSKMTFEFLGTNALKHNFGNSEACRPGAMKMLNWNVRRLGSMWAIRRLRHMLKINKPQIIFLMETKLTGNQMENVRRKCNFNNGIDVDTDGTRGSLSLVWNGNDLVQLRSFSKNHIDVEIMMDD</sequence>
<evidence type="ECO:0000313" key="2">
    <source>
        <dbReference type="EMBL" id="MBA0845746.1"/>
    </source>
</evidence>
<feature type="non-terminal residue" evidence="2">
    <location>
        <position position="1"/>
    </location>
</feature>
<dbReference type="SUPFAM" id="SSF56219">
    <property type="entry name" value="DNase I-like"/>
    <property type="match status" value="1"/>
</dbReference>
<dbReference type="EMBL" id="JABFAE010418229">
    <property type="protein sequence ID" value="MBA0845746.1"/>
    <property type="molecule type" value="Genomic_DNA"/>
</dbReference>
<organism evidence="2 3">
    <name type="scientific">Gossypium armourianum</name>
    <dbReference type="NCBI Taxonomy" id="34283"/>
    <lineage>
        <taxon>Eukaryota</taxon>
        <taxon>Viridiplantae</taxon>
        <taxon>Streptophyta</taxon>
        <taxon>Embryophyta</taxon>
        <taxon>Tracheophyta</taxon>
        <taxon>Spermatophyta</taxon>
        <taxon>Magnoliopsida</taxon>
        <taxon>eudicotyledons</taxon>
        <taxon>Gunneridae</taxon>
        <taxon>Pentapetalae</taxon>
        <taxon>rosids</taxon>
        <taxon>malvids</taxon>
        <taxon>Malvales</taxon>
        <taxon>Malvaceae</taxon>
        <taxon>Malvoideae</taxon>
        <taxon>Gossypium</taxon>
    </lineage>
</organism>
<name>A0A7J9KHA1_9ROSI</name>
<dbReference type="AlphaFoldDB" id="A0A7J9KHA1"/>
<protein>
    <submittedName>
        <fullName evidence="2">Uncharacterized protein</fullName>
    </submittedName>
</protein>
<dbReference type="PANTHER" id="PTHR35218:SF9">
    <property type="entry name" value="ENDONUCLEASE_EXONUCLEASE_PHOSPHATASE DOMAIN-CONTAINING PROTEIN"/>
    <property type="match status" value="1"/>
</dbReference>
<evidence type="ECO:0000313" key="3">
    <source>
        <dbReference type="Proteomes" id="UP000593575"/>
    </source>
</evidence>
<dbReference type="Proteomes" id="UP000593575">
    <property type="component" value="Unassembled WGS sequence"/>
</dbReference>
<keyword evidence="3" id="KW-1185">Reference proteome</keyword>
<proteinExistence type="predicted"/>
<reference evidence="2 3" key="1">
    <citation type="journal article" date="2019" name="Genome Biol. Evol.">
        <title>Insights into the evolution of the New World diploid cottons (Gossypium, subgenus Houzingenia) based on genome sequencing.</title>
        <authorList>
            <person name="Grover C.E."/>
            <person name="Arick M.A. 2nd"/>
            <person name="Thrash A."/>
            <person name="Conover J.L."/>
            <person name="Sanders W.S."/>
            <person name="Peterson D.G."/>
            <person name="Frelichowski J.E."/>
            <person name="Scheffler J.A."/>
            <person name="Scheffler B.E."/>
            <person name="Wendel J.F."/>
        </authorList>
    </citation>
    <scope>NUCLEOTIDE SEQUENCE [LARGE SCALE GENOMIC DNA]</scope>
    <source>
        <strain evidence="2">6</strain>
        <tissue evidence="2">Leaf</tissue>
    </source>
</reference>
<feature type="region of interest" description="Disordered" evidence="1">
    <location>
        <begin position="136"/>
        <end position="169"/>
    </location>
</feature>
<dbReference type="InterPro" id="IPR036691">
    <property type="entry name" value="Endo/exonu/phosph_ase_sf"/>
</dbReference>
<dbReference type="PANTHER" id="PTHR35218">
    <property type="entry name" value="RNASE H DOMAIN-CONTAINING PROTEIN"/>
    <property type="match status" value="1"/>
</dbReference>
<evidence type="ECO:0000256" key="1">
    <source>
        <dbReference type="SAM" id="MobiDB-lite"/>
    </source>
</evidence>
<comment type="caution">
    <text evidence="2">The sequence shown here is derived from an EMBL/GenBank/DDBJ whole genome shotgun (WGS) entry which is preliminary data.</text>
</comment>
<gene>
    <name evidence="2" type="ORF">Goarm_023033</name>
</gene>